<name>A0ABU9HVZ0_9FLAO</name>
<dbReference type="RefSeq" id="WP_341696462.1">
    <property type="nucleotide sequence ID" value="NZ_JBBYHR010000003.1"/>
</dbReference>
<reference evidence="2 3" key="1">
    <citation type="submission" date="2024-04" db="EMBL/GenBank/DDBJ databases">
        <title>Flavobacterium sp. DGU11 16S ribosomal RNA gene Genome sequencing and assembly.</title>
        <authorList>
            <person name="Park S."/>
        </authorList>
    </citation>
    <scope>NUCLEOTIDE SEQUENCE [LARGE SCALE GENOMIC DNA]</scope>
    <source>
        <strain evidence="2 3">DGU11</strain>
    </source>
</reference>
<dbReference type="Proteomes" id="UP001464555">
    <property type="component" value="Unassembled WGS sequence"/>
</dbReference>
<feature type="signal peptide" evidence="1">
    <location>
        <begin position="1"/>
        <end position="19"/>
    </location>
</feature>
<feature type="chain" id="PRO_5047339110" evidence="1">
    <location>
        <begin position="20"/>
        <end position="233"/>
    </location>
</feature>
<proteinExistence type="predicted"/>
<accession>A0ABU9HVZ0</accession>
<evidence type="ECO:0000313" key="3">
    <source>
        <dbReference type="Proteomes" id="UP001464555"/>
    </source>
</evidence>
<protein>
    <submittedName>
        <fullName evidence="2">Uncharacterized protein</fullName>
    </submittedName>
</protein>
<evidence type="ECO:0000313" key="2">
    <source>
        <dbReference type="EMBL" id="MEL1244151.1"/>
    </source>
</evidence>
<gene>
    <name evidence="2" type="ORF">AAEO56_07770</name>
</gene>
<organism evidence="2 3">
    <name type="scientific">Flavobacterium arundinis</name>
    <dbReference type="NCBI Taxonomy" id="3139143"/>
    <lineage>
        <taxon>Bacteria</taxon>
        <taxon>Pseudomonadati</taxon>
        <taxon>Bacteroidota</taxon>
        <taxon>Flavobacteriia</taxon>
        <taxon>Flavobacteriales</taxon>
        <taxon>Flavobacteriaceae</taxon>
        <taxon>Flavobacterium</taxon>
    </lineage>
</organism>
<evidence type="ECO:0000256" key="1">
    <source>
        <dbReference type="SAM" id="SignalP"/>
    </source>
</evidence>
<sequence>MIKKLIFLLLVITFSGALAQGQDNEGYEATLYFRDGTNIAGFGDIKRVSNFSAYEKSTVIIFKLAKTDEAEEWNGEMVDRIIFHGFEFSVTFQFVPTPENRRNSYELLRLITEGEVNLYSSIDDYFTELRYVDMKTPGLKMPHTPVNNFGPVIPVMSKPTGHKYYMRRQNETKFFNFSGSKKKIAAYFNDCSGIAKKLETGDFTIDTLKEIVEYYNDLCAGYTEDSDKSDDGK</sequence>
<comment type="caution">
    <text evidence="2">The sequence shown here is derived from an EMBL/GenBank/DDBJ whole genome shotgun (WGS) entry which is preliminary data.</text>
</comment>
<keyword evidence="3" id="KW-1185">Reference proteome</keyword>
<dbReference type="EMBL" id="JBBYHR010000003">
    <property type="protein sequence ID" value="MEL1244151.1"/>
    <property type="molecule type" value="Genomic_DNA"/>
</dbReference>
<keyword evidence="1" id="KW-0732">Signal</keyword>